<dbReference type="Pfam" id="PF00144">
    <property type="entry name" value="Beta-lactamase"/>
    <property type="match status" value="1"/>
</dbReference>
<dbReference type="InterPro" id="IPR050491">
    <property type="entry name" value="AmpC-like"/>
</dbReference>
<comment type="caution">
    <text evidence="2">The sequence shown here is derived from an EMBL/GenBank/DDBJ whole genome shotgun (WGS) entry which is preliminary data.</text>
</comment>
<dbReference type="PANTHER" id="PTHR46825">
    <property type="entry name" value="D-ALANYL-D-ALANINE-CARBOXYPEPTIDASE/ENDOPEPTIDASE AMPH"/>
    <property type="match status" value="1"/>
</dbReference>
<protein>
    <submittedName>
        <fullName evidence="2">Beta-lactamase family protein</fullName>
    </submittedName>
</protein>
<name>A0A5B2WWK9_9PSEU</name>
<dbReference type="InterPro" id="IPR012338">
    <property type="entry name" value="Beta-lactam/transpept-like"/>
</dbReference>
<dbReference type="RefSeq" id="WP_149853017.1">
    <property type="nucleotide sequence ID" value="NZ_VUOB01000059.1"/>
</dbReference>
<dbReference type="OrthoDB" id="5177574at2"/>
<organism evidence="2 3">
    <name type="scientific">Solihabitans fulvus</name>
    <dbReference type="NCBI Taxonomy" id="1892852"/>
    <lineage>
        <taxon>Bacteria</taxon>
        <taxon>Bacillati</taxon>
        <taxon>Actinomycetota</taxon>
        <taxon>Actinomycetes</taxon>
        <taxon>Pseudonocardiales</taxon>
        <taxon>Pseudonocardiaceae</taxon>
        <taxon>Solihabitans</taxon>
    </lineage>
</organism>
<dbReference type="EMBL" id="VUOB01000059">
    <property type="protein sequence ID" value="KAA2254829.1"/>
    <property type="molecule type" value="Genomic_DNA"/>
</dbReference>
<evidence type="ECO:0000313" key="3">
    <source>
        <dbReference type="Proteomes" id="UP000323454"/>
    </source>
</evidence>
<dbReference type="Proteomes" id="UP000323454">
    <property type="component" value="Unassembled WGS sequence"/>
</dbReference>
<accession>A0A5B2WWK9</accession>
<dbReference type="SUPFAM" id="SSF56601">
    <property type="entry name" value="beta-lactamase/transpeptidase-like"/>
    <property type="match status" value="1"/>
</dbReference>
<evidence type="ECO:0000259" key="1">
    <source>
        <dbReference type="Pfam" id="PF00144"/>
    </source>
</evidence>
<feature type="domain" description="Beta-lactamase-related" evidence="1">
    <location>
        <begin position="31"/>
        <end position="355"/>
    </location>
</feature>
<evidence type="ECO:0000313" key="2">
    <source>
        <dbReference type="EMBL" id="KAA2254829.1"/>
    </source>
</evidence>
<gene>
    <name evidence="2" type="ORF">F0L68_29015</name>
</gene>
<dbReference type="Gene3D" id="3.40.710.10">
    <property type="entry name" value="DD-peptidase/beta-lactamase superfamily"/>
    <property type="match status" value="1"/>
</dbReference>
<reference evidence="2 3" key="2">
    <citation type="submission" date="2019-09" db="EMBL/GenBank/DDBJ databases">
        <authorList>
            <person name="Jin C."/>
        </authorList>
    </citation>
    <scope>NUCLEOTIDE SEQUENCE [LARGE SCALE GENOMIC DNA]</scope>
    <source>
        <strain evidence="2 3">AN110305</strain>
    </source>
</reference>
<sequence>MASTPTDQDTFTRQTVVSLPAAAGPDRQELQRAIDEIVGSGFVGATLRVHDERGEWVGSAGLAELGGTAKPPTNGHFRIGSNTKTFTAALVLRLVAEGRIGLDVPAADYLPEFELDPRITVRMLLQHTSGVFNHTGEVYADGTVVLGIPIPYGTTGKEWVDNRFATYRPEELVRLALSKPARFEPGTGWSYSNTNYVLVRLLIEKVTGRSLAEEMQRLIIGPLGLSGTVVPDASPELPEPHAHVYYRYEDAGQQQTLDITRHNPSWVSTGGDMISTTQDLHTFVSALNGGGLLPAELLAEMRTPHPTGIPNMGYGLGVFVQDTDSGGTLITHNGGIAGYATLMFSTPDGSRALTASLTCVDDAGLSIAAALQNAQQRLVDEVFSAGQTESTA</sequence>
<dbReference type="InterPro" id="IPR001466">
    <property type="entry name" value="Beta-lactam-related"/>
</dbReference>
<reference evidence="2 3" key="1">
    <citation type="submission" date="2019-09" db="EMBL/GenBank/DDBJ databases">
        <title>Goodfellowia gen. nov., a new genus of the Pseudonocardineae related to Actinoalloteichus, containing Goodfellowia coeruleoviolacea gen. nov., comb. nov. gen. nov., comb. nov.</title>
        <authorList>
            <person name="Labeda D."/>
        </authorList>
    </citation>
    <scope>NUCLEOTIDE SEQUENCE [LARGE SCALE GENOMIC DNA]</scope>
    <source>
        <strain evidence="2 3">AN110305</strain>
    </source>
</reference>
<dbReference type="AlphaFoldDB" id="A0A5B2WWK9"/>
<proteinExistence type="predicted"/>
<dbReference type="PANTHER" id="PTHR46825:SF7">
    <property type="entry name" value="D-ALANYL-D-ALANINE CARBOXYPEPTIDASE"/>
    <property type="match status" value="1"/>
</dbReference>
<keyword evidence="3" id="KW-1185">Reference proteome</keyword>